<protein>
    <submittedName>
        <fullName evidence="2">Uncharacterized protein</fullName>
    </submittedName>
</protein>
<evidence type="ECO:0000313" key="3">
    <source>
        <dbReference type="Proteomes" id="UP001623348"/>
    </source>
</evidence>
<proteinExistence type="predicted"/>
<gene>
    <name evidence="2" type="ORF">GRJ2_000977400</name>
</gene>
<evidence type="ECO:0000313" key="2">
    <source>
        <dbReference type="EMBL" id="GAB0185121.1"/>
    </source>
</evidence>
<comment type="caution">
    <text evidence="2">The sequence shown here is derived from an EMBL/GenBank/DDBJ whole genome shotgun (WGS) entry which is preliminary data.</text>
</comment>
<accession>A0ABC9WIP9</accession>
<dbReference type="EMBL" id="BAAFJT010000002">
    <property type="protein sequence ID" value="GAB0185121.1"/>
    <property type="molecule type" value="Genomic_DNA"/>
</dbReference>
<reference evidence="2 3" key="1">
    <citation type="submission" date="2024-06" db="EMBL/GenBank/DDBJ databases">
        <title>The draft genome of Grus japonensis, version 3.</title>
        <authorList>
            <person name="Nabeshima K."/>
            <person name="Suzuki S."/>
            <person name="Onuma M."/>
        </authorList>
    </citation>
    <scope>NUCLEOTIDE SEQUENCE [LARGE SCALE GENOMIC DNA]</scope>
    <source>
        <strain evidence="2 3">451A</strain>
    </source>
</reference>
<name>A0ABC9WIP9_GRUJA</name>
<evidence type="ECO:0000256" key="1">
    <source>
        <dbReference type="SAM" id="MobiDB-lite"/>
    </source>
</evidence>
<dbReference type="Proteomes" id="UP001623348">
    <property type="component" value="Unassembled WGS sequence"/>
</dbReference>
<organism evidence="2 3">
    <name type="scientific">Grus japonensis</name>
    <name type="common">Japanese crane</name>
    <name type="synonym">Red-crowned crane</name>
    <dbReference type="NCBI Taxonomy" id="30415"/>
    <lineage>
        <taxon>Eukaryota</taxon>
        <taxon>Metazoa</taxon>
        <taxon>Chordata</taxon>
        <taxon>Craniata</taxon>
        <taxon>Vertebrata</taxon>
        <taxon>Euteleostomi</taxon>
        <taxon>Archelosauria</taxon>
        <taxon>Archosauria</taxon>
        <taxon>Dinosauria</taxon>
        <taxon>Saurischia</taxon>
        <taxon>Theropoda</taxon>
        <taxon>Coelurosauria</taxon>
        <taxon>Aves</taxon>
        <taxon>Neognathae</taxon>
        <taxon>Neoaves</taxon>
        <taxon>Gruiformes</taxon>
        <taxon>Gruidae</taxon>
        <taxon>Grus</taxon>
    </lineage>
</organism>
<sequence>MKVVYRTPRALPQSRALVWEKRTDNFIWQYDERTSMLSCCTPSNAQEGANARSSQRSLPPAGCLCLRMFPLQPSSPGAEPRLKSRPDSAQTRF</sequence>
<dbReference type="AlphaFoldDB" id="A0ABC9WIP9"/>
<feature type="region of interest" description="Disordered" evidence="1">
    <location>
        <begin position="72"/>
        <end position="93"/>
    </location>
</feature>
<keyword evidence="3" id="KW-1185">Reference proteome</keyword>